<evidence type="ECO:0000256" key="1">
    <source>
        <dbReference type="ARBA" id="ARBA00004141"/>
    </source>
</evidence>
<evidence type="ECO:0000256" key="2">
    <source>
        <dbReference type="ARBA" id="ARBA00022448"/>
    </source>
</evidence>
<dbReference type="GO" id="GO:0005384">
    <property type="term" value="F:manganese ion transmembrane transporter activity"/>
    <property type="evidence" value="ECO:0007669"/>
    <property type="project" value="TreeGrafter"/>
</dbReference>
<evidence type="ECO:0000256" key="6">
    <source>
        <dbReference type="SAM" id="MobiDB-lite"/>
    </source>
</evidence>
<reference evidence="8 9" key="1">
    <citation type="submission" date="2020-04" db="EMBL/GenBank/DDBJ databases">
        <title>Perkinsus chesapeaki whole genome sequence.</title>
        <authorList>
            <person name="Bogema D.R."/>
        </authorList>
    </citation>
    <scope>NUCLEOTIDE SEQUENCE [LARGE SCALE GENOMIC DNA]</scope>
    <source>
        <strain evidence="8">ATCC PRA-425</strain>
    </source>
</reference>
<feature type="transmembrane region" description="Helical" evidence="7">
    <location>
        <begin position="378"/>
        <end position="402"/>
    </location>
</feature>
<keyword evidence="4 7" id="KW-1133">Transmembrane helix</keyword>
<gene>
    <name evidence="8" type="ORF">FOL47_004804</name>
</gene>
<dbReference type="PANTHER" id="PTHR11706">
    <property type="entry name" value="SOLUTE CARRIER PROTEIN FAMILY 11 MEMBER"/>
    <property type="match status" value="1"/>
</dbReference>
<evidence type="ECO:0000256" key="7">
    <source>
        <dbReference type="SAM" id="Phobius"/>
    </source>
</evidence>
<comment type="subcellular location">
    <subcellularLocation>
        <location evidence="1">Membrane</location>
        <topology evidence="1">Multi-pass membrane protein</topology>
    </subcellularLocation>
</comment>
<protein>
    <submittedName>
        <fullName evidence="8">Uncharacterized protein</fullName>
    </submittedName>
</protein>
<feature type="transmembrane region" description="Helical" evidence="7">
    <location>
        <begin position="512"/>
        <end position="533"/>
    </location>
</feature>
<dbReference type="Proteomes" id="UP000591131">
    <property type="component" value="Unassembled WGS sequence"/>
</dbReference>
<dbReference type="GO" id="GO:0034755">
    <property type="term" value="P:iron ion transmembrane transport"/>
    <property type="evidence" value="ECO:0007669"/>
    <property type="project" value="TreeGrafter"/>
</dbReference>
<accession>A0A7J6M0I1</accession>
<feature type="transmembrane region" description="Helical" evidence="7">
    <location>
        <begin position="140"/>
        <end position="164"/>
    </location>
</feature>
<feature type="transmembrane region" description="Helical" evidence="7">
    <location>
        <begin position="170"/>
        <end position="193"/>
    </location>
</feature>
<evidence type="ECO:0000313" key="8">
    <source>
        <dbReference type="EMBL" id="KAF4665053.1"/>
    </source>
</evidence>
<comment type="caution">
    <text evidence="8">The sequence shown here is derived from an EMBL/GenBank/DDBJ whole genome shotgun (WGS) entry which is preliminary data.</text>
</comment>
<feature type="transmembrane region" description="Helical" evidence="7">
    <location>
        <begin position="239"/>
        <end position="262"/>
    </location>
</feature>
<dbReference type="PANTHER" id="PTHR11706:SF33">
    <property type="entry name" value="NATURAL RESISTANCE-ASSOCIATED MACROPHAGE PROTEIN 2"/>
    <property type="match status" value="1"/>
</dbReference>
<keyword evidence="9" id="KW-1185">Reference proteome</keyword>
<feature type="region of interest" description="Disordered" evidence="6">
    <location>
        <begin position="1"/>
        <end position="29"/>
    </location>
</feature>
<feature type="transmembrane region" description="Helical" evidence="7">
    <location>
        <begin position="476"/>
        <end position="500"/>
    </location>
</feature>
<feature type="transmembrane region" description="Helical" evidence="7">
    <location>
        <begin position="96"/>
        <end position="119"/>
    </location>
</feature>
<feature type="transmembrane region" description="Helical" evidence="7">
    <location>
        <begin position="414"/>
        <end position="434"/>
    </location>
</feature>
<evidence type="ECO:0000313" key="9">
    <source>
        <dbReference type="Proteomes" id="UP000591131"/>
    </source>
</evidence>
<feature type="transmembrane region" description="Helical" evidence="7">
    <location>
        <begin position="446"/>
        <end position="464"/>
    </location>
</feature>
<dbReference type="NCBIfam" id="TIGR01197">
    <property type="entry name" value="nramp"/>
    <property type="match status" value="1"/>
</dbReference>
<sequence length="562" mass="61382">MSTEKPLDQFTIDTEEQASSMSGNSPIKEKEVVPSSSRVFGKEKSVVIPVDPPGVKFSFRTFFKYTGPGWLMSLAYLDPGNLEADLQAGAFTGYQMLWVLLLAHIFGLLLQVLACRIAAVTGVHLAEHCRARYPRSTATVLWIMAEIAIIGSDIQEVLGTAIAFRVLLNIPLWAGTLITAVDTLTFLTLHLFHGIRVLEAFIFVLILTMMICFFVDMGISAPPAEDIFKGFIPLVASYAVMQMVGLIGAVIMPHNLYLHSALTRSRQIDRSEERNIKQANKYFLIDSTSSLSVSFLINLAVVSAFAHGMFSRQCATLQNGPLACLASPEDWDSSVCSPSDPACQCHTPEGMAGVCSNIGLENAAGALAAVMYSSGVKYIFAVGVLAAGQASTLTGTLAGQYVMEGFMQWQIPMWVRVLITRSIALGPALAFAILQGEITAMNGVNAWLNILQSIQLPFALLPVLHFSMSREVMGRFAIGHVWTSIMWMLACLVIGVNFYLIIETLVPLGWPWYAWAIIGIVAFLYIRLCIACVKSELLSALAKLKSYLRSAKRERAEEVGDA</sequence>
<dbReference type="GO" id="GO:0015086">
    <property type="term" value="F:cadmium ion transmembrane transporter activity"/>
    <property type="evidence" value="ECO:0007669"/>
    <property type="project" value="TreeGrafter"/>
</dbReference>
<evidence type="ECO:0000256" key="3">
    <source>
        <dbReference type="ARBA" id="ARBA00022692"/>
    </source>
</evidence>
<evidence type="ECO:0000256" key="4">
    <source>
        <dbReference type="ARBA" id="ARBA00022989"/>
    </source>
</evidence>
<dbReference type="OrthoDB" id="409173at2759"/>
<name>A0A7J6M0I1_PERCH</name>
<dbReference type="GO" id="GO:0005886">
    <property type="term" value="C:plasma membrane"/>
    <property type="evidence" value="ECO:0007669"/>
    <property type="project" value="TreeGrafter"/>
</dbReference>
<dbReference type="EMBL" id="JAAPAO010000272">
    <property type="protein sequence ID" value="KAF4665053.1"/>
    <property type="molecule type" value="Genomic_DNA"/>
</dbReference>
<evidence type="ECO:0000256" key="5">
    <source>
        <dbReference type="ARBA" id="ARBA00023136"/>
    </source>
</evidence>
<feature type="transmembrane region" description="Helical" evidence="7">
    <location>
        <begin position="200"/>
        <end position="219"/>
    </location>
</feature>
<dbReference type="Pfam" id="PF01566">
    <property type="entry name" value="Nramp"/>
    <property type="match status" value="1"/>
</dbReference>
<feature type="transmembrane region" description="Helical" evidence="7">
    <location>
        <begin position="283"/>
        <end position="306"/>
    </location>
</feature>
<keyword evidence="5 7" id="KW-0472">Membrane</keyword>
<dbReference type="NCBIfam" id="NF037982">
    <property type="entry name" value="Nramp_1"/>
    <property type="match status" value="1"/>
</dbReference>
<keyword evidence="2" id="KW-0813">Transport</keyword>
<proteinExistence type="predicted"/>
<keyword evidence="3 7" id="KW-0812">Transmembrane</keyword>
<dbReference type="InterPro" id="IPR001046">
    <property type="entry name" value="NRAMP_fam"/>
</dbReference>
<organism evidence="8 9">
    <name type="scientific">Perkinsus chesapeaki</name>
    <name type="common">Clam parasite</name>
    <name type="synonym">Perkinsus andrewsi</name>
    <dbReference type="NCBI Taxonomy" id="330153"/>
    <lineage>
        <taxon>Eukaryota</taxon>
        <taxon>Sar</taxon>
        <taxon>Alveolata</taxon>
        <taxon>Perkinsozoa</taxon>
        <taxon>Perkinsea</taxon>
        <taxon>Perkinsida</taxon>
        <taxon>Perkinsidae</taxon>
        <taxon>Perkinsus</taxon>
    </lineage>
</organism>
<dbReference type="PRINTS" id="PR00447">
    <property type="entry name" value="NATRESASSCMP"/>
</dbReference>
<dbReference type="AlphaFoldDB" id="A0A7J6M0I1"/>